<protein>
    <submittedName>
        <fullName evidence="1">Uncharacterized protein</fullName>
    </submittedName>
</protein>
<reference evidence="1 2" key="1">
    <citation type="submission" date="2022-11" db="EMBL/GenBank/DDBJ databases">
        <title>Spartinivicinus poritis sp. nov., isolated from scleractinian coral Porites lutea.</title>
        <authorList>
            <person name="Zhang G."/>
            <person name="Cai L."/>
            <person name="Wei Q."/>
        </authorList>
    </citation>
    <scope>NUCLEOTIDE SEQUENCE [LARGE SCALE GENOMIC DNA]</scope>
    <source>
        <strain evidence="1 2">A2-2</strain>
    </source>
</reference>
<name>A0ABT5UF63_9GAMM</name>
<evidence type="ECO:0000313" key="2">
    <source>
        <dbReference type="Proteomes" id="UP001528823"/>
    </source>
</evidence>
<dbReference type="Proteomes" id="UP001528823">
    <property type="component" value="Unassembled WGS sequence"/>
</dbReference>
<keyword evidence="2" id="KW-1185">Reference proteome</keyword>
<sequence length="163" mass="18360">MPLTNIHKARITSESNPTPMDLNYRLDSLRLTSENSYHNSNFLTGNGARVDFFPMKKHPHQLQINFIFDSSVYSNITSYTSKSNPPIDKSVNKFVRYTVDDKGNPVPVTILIGKIFTPNIADLSHAITGFLCEAEVRGVVRDRQGDPVRLEVACTFLESNKDK</sequence>
<dbReference type="EMBL" id="JAPMOU010000049">
    <property type="protein sequence ID" value="MDE1465025.1"/>
    <property type="molecule type" value="Genomic_DNA"/>
</dbReference>
<dbReference type="RefSeq" id="WP_274691335.1">
    <property type="nucleotide sequence ID" value="NZ_JAPMOU010000049.1"/>
</dbReference>
<comment type="caution">
    <text evidence="1">The sequence shown here is derived from an EMBL/GenBank/DDBJ whole genome shotgun (WGS) entry which is preliminary data.</text>
</comment>
<accession>A0ABT5UF63</accession>
<gene>
    <name evidence="1" type="ORF">ORQ98_23970</name>
</gene>
<proteinExistence type="predicted"/>
<organism evidence="1 2">
    <name type="scientific">Spartinivicinus poritis</name>
    <dbReference type="NCBI Taxonomy" id="2994640"/>
    <lineage>
        <taxon>Bacteria</taxon>
        <taxon>Pseudomonadati</taxon>
        <taxon>Pseudomonadota</taxon>
        <taxon>Gammaproteobacteria</taxon>
        <taxon>Oceanospirillales</taxon>
        <taxon>Zooshikellaceae</taxon>
        <taxon>Spartinivicinus</taxon>
    </lineage>
</organism>
<evidence type="ECO:0000313" key="1">
    <source>
        <dbReference type="EMBL" id="MDE1465025.1"/>
    </source>
</evidence>